<gene>
    <name evidence="1" type="ORF">HYH03_016085</name>
</gene>
<proteinExistence type="predicted"/>
<keyword evidence="2" id="KW-1185">Reference proteome</keyword>
<organism evidence="1 2">
    <name type="scientific">Edaphochlamys debaryana</name>
    <dbReference type="NCBI Taxonomy" id="47281"/>
    <lineage>
        <taxon>Eukaryota</taxon>
        <taxon>Viridiplantae</taxon>
        <taxon>Chlorophyta</taxon>
        <taxon>core chlorophytes</taxon>
        <taxon>Chlorophyceae</taxon>
        <taxon>CS clade</taxon>
        <taxon>Chlamydomonadales</taxon>
        <taxon>Chlamydomonadales incertae sedis</taxon>
        <taxon>Edaphochlamys</taxon>
    </lineage>
</organism>
<name>A0A835XN11_9CHLO</name>
<dbReference type="Proteomes" id="UP000612055">
    <property type="component" value="Unassembled WGS sequence"/>
</dbReference>
<sequence>MEFCGLVEGPGQPLIRKMDQLAAGKAYIPMPRGSSRGVSWQPCGSALDSQSPHLHPKCGESEFGAALASVVSEVEGVPPNAAKLLPHARTFWDGVNDEVLEVDAVVVVDTAAGRVAYIGSHKPYTDGTADAMSALADAGKVEAMVNNPTIATAPELQIATTFKAAFMAEALGPEAAVEVLDYCREEGVLLLSRSDGSIARVA</sequence>
<accession>A0A835XN11</accession>
<evidence type="ECO:0000313" key="2">
    <source>
        <dbReference type="Proteomes" id="UP000612055"/>
    </source>
</evidence>
<protein>
    <submittedName>
        <fullName evidence="1">Uncharacterized protein</fullName>
    </submittedName>
</protein>
<evidence type="ECO:0000313" key="1">
    <source>
        <dbReference type="EMBL" id="KAG2485196.1"/>
    </source>
</evidence>
<dbReference type="AlphaFoldDB" id="A0A835XN11"/>
<dbReference type="EMBL" id="JAEHOE010000134">
    <property type="protein sequence ID" value="KAG2485196.1"/>
    <property type="molecule type" value="Genomic_DNA"/>
</dbReference>
<comment type="caution">
    <text evidence="1">The sequence shown here is derived from an EMBL/GenBank/DDBJ whole genome shotgun (WGS) entry which is preliminary data.</text>
</comment>
<reference evidence="1" key="1">
    <citation type="journal article" date="2020" name="bioRxiv">
        <title>Comparative genomics of Chlamydomonas.</title>
        <authorList>
            <person name="Craig R.J."/>
            <person name="Hasan A.R."/>
            <person name="Ness R.W."/>
            <person name="Keightley P.D."/>
        </authorList>
    </citation>
    <scope>NUCLEOTIDE SEQUENCE</scope>
    <source>
        <strain evidence="1">CCAP 11/70</strain>
    </source>
</reference>